<sequence length="288" mass="33636">MKKEEKKSFVDKLLSMAKNEIRVSYKLSDKPLKGAVSKIGGKPLVPKDFEWPYYTGTDYLDENRKMRPLSFLAQFHLNDIAPFDTDGILPKSGILSFFYELETMRWGFDPDDLNSAKVFYFSEAEELSEADYPKDLDEEFIVAEFAVELVNHVSILQYCDYNDEDRPDWNDYDECSITAGYEPDEWGTYSKLLGYPDVIQNSMQAECETVTRGYRQGCPEDNAKIPEEEKQEINEKAKDWMLLFQMGNVESDHYELMFGDCGHIYFWIKKEDLKAKEFNKIWVILQCS</sequence>
<dbReference type="InterPro" id="IPR035948">
    <property type="entry name" value="YwqG-like_sf"/>
</dbReference>
<name>A0A1H2SCL0_9FIRM</name>
<evidence type="ECO:0000313" key="2">
    <source>
        <dbReference type="Proteomes" id="UP000182429"/>
    </source>
</evidence>
<dbReference type="AlphaFoldDB" id="A0A1H2SCL0"/>
<gene>
    <name evidence="1" type="ORF">SAMN04487759_1092</name>
</gene>
<dbReference type="EMBL" id="FNNF01000009">
    <property type="protein sequence ID" value="SDW29330.1"/>
    <property type="molecule type" value="Genomic_DNA"/>
</dbReference>
<proteinExistence type="predicted"/>
<dbReference type="PANTHER" id="PTHR36436:SF6">
    <property type="entry name" value="SLL5081 PROTEIN"/>
    <property type="match status" value="1"/>
</dbReference>
<protein>
    <submittedName>
        <fullName evidence="1">Uncharacterized protein YwqG</fullName>
    </submittedName>
</protein>
<evidence type="ECO:0000313" key="1">
    <source>
        <dbReference type="EMBL" id="SDW29330.1"/>
    </source>
</evidence>
<organism evidence="1 2">
    <name type="scientific">Kandleria vitulina</name>
    <dbReference type="NCBI Taxonomy" id="1630"/>
    <lineage>
        <taxon>Bacteria</taxon>
        <taxon>Bacillati</taxon>
        <taxon>Bacillota</taxon>
        <taxon>Erysipelotrichia</taxon>
        <taxon>Erysipelotrichales</taxon>
        <taxon>Coprobacillaceae</taxon>
        <taxon>Kandleria</taxon>
    </lineage>
</organism>
<dbReference type="InterPro" id="IPR015315">
    <property type="entry name" value="DUF1963"/>
</dbReference>
<dbReference type="Gene3D" id="2.30.320.10">
    <property type="entry name" value="YwqG-like"/>
    <property type="match status" value="1"/>
</dbReference>
<dbReference type="OrthoDB" id="8856529at2"/>
<accession>A0A1H2SCL0</accession>
<dbReference type="SUPFAM" id="SSF103032">
    <property type="entry name" value="Hypothetical protein YwqG"/>
    <property type="match status" value="1"/>
</dbReference>
<dbReference type="PANTHER" id="PTHR36436">
    <property type="entry name" value="SLL5081 PROTEIN"/>
    <property type="match status" value="1"/>
</dbReference>
<dbReference type="Pfam" id="PF09234">
    <property type="entry name" value="DUF1963"/>
    <property type="match status" value="1"/>
</dbReference>
<dbReference type="RefSeq" id="WP_074686025.1">
    <property type="nucleotide sequence ID" value="NZ_FNNF01000009.1"/>
</dbReference>
<reference evidence="1 2" key="1">
    <citation type="submission" date="2016-10" db="EMBL/GenBank/DDBJ databases">
        <authorList>
            <person name="de Groot N.N."/>
        </authorList>
    </citation>
    <scope>NUCLEOTIDE SEQUENCE [LARGE SCALE GENOMIC DNA]</scope>
    <source>
        <strain evidence="1 2">S3b</strain>
    </source>
</reference>
<dbReference type="Proteomes" id="UP000182429">
    <property type="component" value="Unassembled WGS sequence"/>
</dbReference>